<dbReference type="RefSeq" id="WP_115808020.1">
    <property type="nucleotide sequence ID" value="NZ_JABFDI010000025.1"/>
</dbReference>
<reference evidence="2 3" key="1">
    <citation type="submission" date="2018-07" db="EMBL/GenBank/DDBJ databases">
        <title>Genomic Encyclopedia of Type Strains, Phase III (KMG-III): the genomes of soil and plant-associated and newly described type strains.</title>
        <authorList>
            <person name="Whitman W."/>
        </authorList>
    </citation>
    <scope>NUCLEOTIDE SEQUENCE [LARGE SCALE GENOMIC DNA]</scope>
    <source>
        <strain evidence="2 3">CECT 7948</strain>
    </source>
</reference>
<feature type="signal peptide" evidence="1">
    <location>
        <begin position="1"/>
        <end position="18"/>
    </location>
</feature>
<protein>
    <recommendedName>
        <fullName evidence="4">Curli production assembly/transport component CsgG</fullName>
    </recommendedName>
</protein>
<name>A0A3D9N6H9_9FLAO</name>
<dbReference type="Proteomes" id="UP000256919">
    <property type="component" value="Unassembled WGS sequence"/>
</dbReference>
<keyword evidence="3" id="KW-1185">Reference proteome</keyword>
<evidence type="ECO:0000256" key="1">
    <source>
        <dbReference type="SAM" id="SignalP"/>
    </source>
</evidence>
<organism evidence="2 3">
    <name type="scientific">Winogradskyella pacifica</name>
    <dbReference type="NCBI Taxonomy" id="664642"/>
    <lineage>
        <taxon>Bacteria</taxon>
        <taxon>Pseudomonadati</taxon>
        <taxon>Bacteroidota</taxon>
        <taxon>Flavobacteriia</taxon>
        <taxon>Flavobacteriales</taxon>
        <taxon>Flavobacteriaceae</taxon>
        <taxon>Winogradskyella</taxon>
    </lineage>
</organism>
<sequence>MKNTITFLCLLFSISAIKAQNRTTIAFLPISYDEASINSNEARIVQETIVNGFVSSKRFTVVDREKLEEIEKEKSLQRTEAFMDSDNTVADGLGKGANFLVDGSIIAIRNSEIKKNKWTSSISVQIRMLDVSTGEILSTETVNSDFIPYSDDVKKVMKSYYSKDEFKRVEEREDRLEEPSTSSSEAFNIALMPLSDNIVKVTRSLFPMPAEIINWNKKKKDEFTFGAGHAAGVQIGQIMDVVKSSTVAIGEKDLQRNEIVGSAWVIRVDDQNFSVATLINNQKDIKKAIKKGEPISVLIR</sequence>
<evidence type="ECO:0000313" key="3">
    <source>
        <dbReference type="Proteomes" id="UP000256919"/>
    </source>
</evidence>
<proteinExistence type="predicted"/>
<dbReference type="GO" id="GO:0030288">
    <property type="term" value="C:outer membrane-bounded periplasmic space"/>
    <property type="evidence" value="ECO:0007669"/>
    <property type="project" value="InterPro"/>
</dbReference>
<evidence type="ECO:0008006" key="4">
    <source>
        <dbReference type="Google" id="ProtNLM"/>
    </source>
</evidence>
<feature type="chain" id="PRO_5017650122" description="Curli production assembly/transport component CsgG" evidence="1">
    <location>
        <begin position="19"/>
        <end position="300"/>
    </location>
</feature>
<dbReference type="Gene3D" id="3.40.50.10610">
    <property type="entry name" value="ABC-type transport auxiliary lipoprotein component"/>
    <property type="match status" value="1"/>
</dbReference>
<accession>A0A3D9N6H9</accession>
<comment type="caution">
    <text evidence="2">The sequence shown here is derived from an EMBL/GenBank/DDBJ whole genome shotgun (WGS) entry which is preliminary data.</text>
</comment>
<dbReference type="EMBL" id="QREI01000001">
    <property type="protein sequence ID" value="REE27684.1"/>
    <property type="molecule type" value="Genomic_DNA"/>
</dbReference>
<gene>
    <name evidence="2" type="ORF">DFQ09_101519</name>
</gene>
<dbReference type="OrthoDB" id="1412089at2"/>
<dbReference type="Pfam" id="PF03783">
    <property type="entry name" value="CsgG"/>
    <property type="match status" value="1"/>
</dbReference>
<dbReference type="InterPro" id="IPR005534">
    <property type="entry name" value="Curli_assmbl/transp-comp_CsgG"/>
</dbReference>
<dbReference type="AlphaFoldDB" id="A0A3D9N6H9"/>
<keyword evidence="1" id="KW-0732">Signal</keyword>
<evidence type="ECO:0000313" key="2">
    <source>
        <dbReference type="EMBL" id="REE27684.1"/>
    </source>
</evidence>